<evidence type="ECO:0000259" key="2">
    <source>
        <dbReference type="PROSITE" id="PS51745"/>
    </source>
</evidence>
<keyword evidence="4" id="KW-1185">Reference proteome</keyword>
<dbReference type="InterPro" id="IPR051228">
    <property type="entry name" value="NADPH_Oxidase/PX-Domain"/>
</dbReference>
<dbReference type="PROSITE" id="PS50195">
    <property type="entry name" value="PX"/>
    <property type="match status" value="1"/>
</dbReference>
<dbReference type="GO" id="GO:0005737">
    <property type="term" value="C:cytoplasm"/>
    <property type="evidence" value="ECO:0007669"/>
    <property type="project" value="TreeGrafter"/>
</dbReference>
<dbReference type="InterPro" id="IPR053793">
    <property type="entry name" value="PB1-like"/>
</dbReference>
<accession>A0A2H9TIE1</accession>
<protein>
    <submittedName>
        <fullName evidence="3">NADH:ubiquinone oxidoreductase 18.4kD subunit</fullName>
    </submittedName>
</protein>
<organism evidence="3 4">
    <name type="scientific">Paramicrosporidium saccamoebae</name>
    <dbReference type="NCBI Taxonomy" id="1246581"/>
    <lineage>
        <taxon>Eukaryota</taxon>
        <taxon>Fungi</taxon>
        <taxon>Fungi incertae sedis</taxon>
        <taxon>Cryptomycota</taxon>
        <taxon>Cryptomycota incertae sedis</taxon>
        <taxon>Paramicrosporidium</taxon>
    </lineage>
</organism>
<dbReference type="CDD" id="cd05992">
    <property type="entry name" value="PB1"/>
    <property type="match status" value="1"/>
</dbReference>
<dbReference type="PROSITE" id="PS51745">
    <property type="entry name" value="PB1"/>
    <property type="match status" value="1"/>
</dbReference>
<comment type="caution">
    <text evidence="3">The sequence shown here is derived from an EMBL/GenBank/DDBJ whole genome shotgun (WGS) entry which is preliminary data.</text>
</comment>
<dbReference type="InterPro" id="IPR001683">
    <property type="entry name" value="PX_dom"/>
</dbReference>
<dbReference type="PANTHER" id="PTHR15706:SF10">
    <property type="entry name" value="NADPH OXIDASE ORGANIZER 1"/>
    <property type="match status" value="1"/>
</dbReference>
<dbReference type="PANTHER" id="PTHR15706">
    <property type="entry name" value="SH3 MULTIPLE DOMAIN"/>
    <property type="match status" value="1"/>
</dbReference>
<reference evidence="3 4" key="1">
    <citation type="submission" date="2016-10" db="EMBL/GenBank/DDBJ databases">
        <title>The genome of Paramicrosporidium saccamoebae is the missing link in understanding Cryptomycota and Microsporidia evolution.</title>
        <authorList>
            <person name="Quandt C.A."/>
            <person name="Beaudet D."/>
            <person name="Corsaro D."/>
            <person name="Michel R."/>
            <person name="Corradi N."/>
            <person name="James T."/>
        </authorList>
    </citation>
    <scope>NUCLEOTIDE SEQUENCE [LARGE SCALE GENOMIC DNA]</scope>
    <source>
        <strain evidence="3 4">KSL3</strain>
    </source>
</reference>
<keyword evidence="3" id="KW-0830">Ubiquinone</keyword>
<dbReference type="Proteomes" id="UP000240830">
    <property type="component" value="Unassembled WGS sequence"/>
</dbReference>
<sequence length="274" mass="30890">MQDKIAAHQELERWRSHMSSVVAGCQISKARTLQADITDRNNPHLELLIENLTGSWHLRKSLSSFQKLSESLKVIFPVEAGRRGHRRILPSCPATKRVLMILSSPSKMVLKLRQAVDKYCRDLLILPPYISRTRVVLDFFLPTEHDSHSEIPRMTEIPSTPSRTNSLLDRVSLHSNVPSLSMTNSSKRSLSIAQSQIRVKVKCRGDILAFEYDPGCSFELVDRLIKEKSGIPEDSSLSLTFKDKDGDSIQVGDNEDLYAAVSIYGRKLVLHINA</sequence>
<feature type="domain" description="PX" evidence="1">
    <location>
        <begin position="1"/>
        <end position="147"/>
    </location>
</feature>
<proteinExistence type="predicted"/>
<dbReference type="Gene3D" id="3.10.20.90">
    <property type="entry name" value="Phosphatidylinositol 3-kinase Catalytic Subunit, Chain A, domain 1"/>
    <property type="match status" value="1"/>
</dbReference>
<dbReference type="GO" id="GO:0016176">
    <property type="term" value="F:superoxide-generating NADPH oxidase activator activity"/>
    <property type="evidence" value="ECO:0007669"/>
    <property type="project" value="TreeGrafter"/>
</dbReference>
<dbReference type="GO" id="GO:0042554">
    <property type="term" value="P:superoxide anion generation"/>
    <property type="evidence" value="ECO:0007669"/>
    <property type="project" value="TreeGrafter"/>
</dbReference>
<dbReference type="InterPro" id="IPR000270">
    <property type="entry name" value="PB1_dom"/>
</dbReference>
<dbReference type="InterPro" id="IPR036871">
    <property type="entry name" value="PX_dom_sf"/>
</dbReference>
<dbReference type="Pfam" id="PF00787">
    <property type="entry name" value="PX"/>
    <property type="match status" value="1"/>
</dbReference>
<dbReference type="STRING" id="1246581.A0A2H9TIE1"/>
<dbReference type="EMBL" id="MTSL01000169">
    <property type="protein sequence ID" value="PJF17518.1"/>
    <property type="molecule type" value="Genomic_DNA"/>
</dbReference>
<dbReference type="SUPFAM" id="SSF54277">
    <property type="entry name" value="CAD &amp; PB1 domains"/>
    <property type="match status" value="1"/>
</dbReference>
<evidence type="ECO:0000313" key="3">
    <source>
        <dbReference type="EMBL" id="PJF17518.1"/>
    </source>
</evidence>
<dbReference type="SUPFAM" id="SSF64268">
    <property type="entry name" value="PX domain"/>
    <property type="match status" value="1"/>
</dbReference>
<gene>
    <name evidence="3" type="ORF">PSACC_02639</name>
</gene>
<dbReference type="Pfam" id="PF00564">
    <property type="entry name" value="PB1"/>
    <property type="match status" value="1"/>
</dbReference>
<dbReference type="SMART" id="SM00312">
    <property type="entry name" value="PX"/>
    <property type="match status" value="1"/>
</dbReference>
<dbReference type="AlphaFoldDB" id="A0A2H9TIE1"/>
<dbReference type="OrthoDB" id="548867at2759"/>
<dbReference type="GO" id="GO:0035091">
    <property type="term" value="F:phosphatidylinositol binding"/>
    <property type="evidence" value="ECO:0007669"/>
    <property type="project" value="InterPro"/>
</dbReference>
<evidence type="ECO:0000259" key="1">
    <source>
        <dbReference type="PROSITE" id="PS50195"/>
    </source>
</evidence>
<dbReference type="Gene3D" id="3.30.1520.10">
    <property type="entry name" value="Phox-like domain"/>
    <property type="match status" value="1"/>
</dbReference>
<feature type="domain" description="PB1" evidence="2">
    <location>
        <begin position="196"/>
        <end position="274"/>
    </location>
</feature>
<evidence type="ECO:0000313" key="4">
    <source>
        <dbReference type="Proteomes" id="UP000240830"/>
    </source>
</evidence>
<name>A0A2H9TIE1_9FUNG</name>